<dbReference type="GO" id="GO:0016818">
    <property type="term" value="F:hydrolase activity, acting on acid anhydrides, in phosphorus-containing anhydrides"/>
    <property type="evidence" value="ECO:0007669"/>
    <property type="project" value="InterPro"/>
</dbReference>
<dbReference type="SUPFAM" id="SSF52540">
    <property type="entry name" value="P-loop containing nucleoside triphosphate hydrolases"/>
    <property type="match status" value="1"/>
</dbReference>
<keyword evidence="12" id="KW-0175">Coiled coil</keyword>
<evidence type="ECO:0000256" key="5">
    <source>
        <dbReference type="ARBA" id="ARBA00022741"/>
    </source>
</evidence>
<dbReference type="InterPro" id="IPR006054">
    <property type="entry name" value="DnaQ"/>
</dbReference>
<dbReference type="InterPro" id="IPR014013">
    <property type="entry name" value="Helic_SF1/SF2_ATP-bd_DinG/Rad3"/>
</dbReference>
<reference evidence="16" key="1">
    <citation type="submission" date="2015-03" db="EMBL/GenBank/DDBJ databases">
        <authorList>
            <person name="Urmite Genomes"/>
        </authorList>
    </citation>
    <scope>NUCLEOTIDE SEQUENCE [LARGE SCALE GENOMIC DNA]</scope>
    <source>
        <strain evidence="16">FF10</strain>
    </source>
</reference>
<proteinExistence type="inferred from homology"/>
<dbReference type="GO" id="GO:0045004">
    <property type="term" value="P:DNA replication proofreading"/>
    <property type="evidence" value="ECO:0007669"/>
    <property type="project" value="TreeGrafter"/>
</dbReference>
<evidence type="ECO:0000256" key="6">
    <source>
        <dbReference type="ARBA" id="ARBA00022801"/>
    </source>
</evidence>
<sequence length="826" mass="94482">MAEKKSGNRYAVVDLEATGTGSDAKIIQVGIVLVEDGQIIQTYEQNINPNEDLSPQIQLLTGISNKELRKAPGFGQVAEDIYRLIEDAIFVAHNVKFDGNLLAENLFFEGFDLHTPRVDTVELAQVFFPTLEKYSLSHLAQALDLELEQAHTAISDARATAQLLIKIQEKIASLPKETIGQILQLADYLLHESRMVIDEVYEAMSAYSSHHHQDVHGLMLKTIEPEKKGTGLANDFSENLIRLGLDQRQDQEVFAQVVKERLQDQDKQVHFIQAQAGIGKTYGYLLPILADTSQPLLVSVPSLVLQQQIMEKEGHQLAQTFGLSIQSVKSSRHYLKLESFWQSLQREDSNSLLNRCKMQILVWLCETETGDMDELKQKYRFPSYFAELQHDGSLSAQSVFSEWDFWRRLHSKAQASQLLLTNHAYLLHHLKDQAYLTQNRILVIDEAQKLLLTAEEFTNQSMSLQPLLQNLQRRKDKAENLLEQRLYESSFFELQQLLHNYQNCGTTEIVSKDLKQLQQNLQELANLDTGLADLKWLLDFYEHFWLEVDYLDGETIYNLRATQMELLDLAALLPKEKTFCISATLDISKKVNLADLLGFKEASMDILSSQKSQQQEIFLLADGPDLVELDLPDQAVFVVDSLEQVRSLNQPILVLFTSRALLGAVSEVLEERSLPHLAQYRDGSEMVVKKRFERGECQILLATGSFWEGVDFSSQSQILQLIPRLPFDNPRDPLVKKINHYLREKGKQPFFDFNLPVMLLKLKQAIGRTKRTDQQVSAVVILDKRSHNKRYSRQIRQFLKEHYQLQKTDTAGLVQTLAEFFAKHSL</sequence>
<keyword evidence="4 10" id="KW-0540">Nuclease</keyword>
<dbReference type="InterPro" id="IPR006555">
    <property type="entry name" value="ATP-dep_Helicase_C"/>
</dbReference>
<dbReference type="PANTHER" id="PTHR30231">
    <property type="entry name" value="DNA POLYMERASE III SUBUNIT EPSILON"/>
    <property type="match status" value="1"/>
</dbReference>
<keyword evidence="2" id="KW-0548">Nucleotidyltransferase</keyword>
<dbReference type="GO" id="GO:0003887">
    <property type="term" value="F:DNA-directed DNA polymerase activity"/>
    <property type="evidence" value="ECO:0007669"/>
    <property type="project" value="UniProtKB-KW"/>
</dbReference>
<keyword evidence="15" id="KW-0347">Helicase</keyword>
<dbReference type="NCBIfam" id="TIGR01407">
    <property type="entry name" value="dinG_rel"/>
    <property type="match status" value="1"/>
</dbReference>
<dbReference type="InterPro" id="IPR001650">
    <property type="entry name" value="Helicase_C-like"/>
</dbReference>
<feature type="coiled-coil region" evidence="12">
    <location>
        <begin position="468"/>
        <end position="527"/>
    </location>
</feature>
<evidence type="ECO:0000256" key="12">
    <source>
        <dbReference type="SAM" id="Coils"/>
    </source>
</evidence>
<keyword evidence="6 10" id="KW-0378">Hydrolase</keyword>
<dbReference type="InterPro" id="IPR006310">
    <property type="entry name" value="DinG"/>
</dbReference>
<dbReference type="InterPro" id="IPR012337">
    <property type="entry name" value="RNaseH-like_sf"/>
</dbReference>
<evidence type="ECO:0000256" key="11">
    <source>
        <dbReference type="RuleBase" id="RU364106"/>
    </source>
</evidence>
<dbReference type="InterPro" id="IPR036397">
    <property type="entry name" value="RNaseH_sf"/>
</dbReference>
<dbReference type="CDD" id="cd06127">
    <property type="entry name" value="DEDDh"/>
    <property type="match status" value="1"/>
</dbReference>
<evidence type="ECO:0000256" key="1">
    <source>
        <dbReference type="ARBA" id="ARBA00022679"/>
    </source>
</evidence>
<dbReference type="EC" id="3.1.-.-" evidence="10 11"/>
<dbReference type="InterPro" id="IPR013520">
    <property type="entry name" value="Ribonucl_H"/>
</dbReference>
<keyword evidence="5 10" id="KW-0547">Nucleotide-binding</keyword>
<feature type="short sequence motif" description="DEAH box" evidence="10">
    <location>
        <begin position="445"/>
        <end position="448"/>
    </location>
</feature>
<dbReference type="GO" id="GO:0008408">
    <property type="term" value="F:3'-5' exonuclease activity"/>
    <property type="evidence" value="ECO:0007669"/>
    <property type="project" value="UniProtKB-UniRule"/>
</dbReference>
<evidence type="ECO:0000256" key="3">
    <source>
        <dbReference type="ARBA" id="ARBA00022705"/>
    </source>
</evidence>
<feature type="domain" description="Helicase ATP-binding" evidence="13">
    <location>
        <begin position="237"/>
        <end position="498"/>
    </location>
</feature>
<dbReference type="EMBL" id="CTEN01000002">
    <property type="protein sequence ID" value="CQR24889.1"/>
    <property type="molecule type" value="Genomic_DNA"/>
</dbReference>
<comment type="similarity">
    <text evidence="10 11">Belongs to the helicase family. DinG subfamily. Type 2 sub-subfamily.</text>
</comment>
<dbReference type="RefSeq" id="WP_093650479.1">
    <property type="nucleotide sequence ID" value="NZ_CTEN01000002.1"/>
</dbReference>
<keyword evidence="8 10" id="KW-0067">ATP-binding</keyword>
<dbReference type="GO" id="GO:0003677">
    <property type="term" value="F:DNA binding"/>
    <property type="evidence" value="ECO:0007669"/>
    <property type="project" value="InterPro"/>
</dbReference>
<dbReference type="FunFam" id="3.30.420.10:FF:000045">
    <property type="entry name" value="3'-5' exonuclease DinG"/>
    <property type="match status" value="1"/>
</dbReference>
<feature type="domain" description="Helicase C-terminal" evidence="14">
    <location>
        <begin position="637"/>
        <end position="814"/>
    </location>
</feature>
<dbReference type="SUPFAM" id="SSF53098">
    <property type="entry name" value="Ribonuclease H-like"/>
    <property type="match status" value="1"/>
</dbReference>
<dbReference type="OrthoDB" id="9803913at2"/>
<dbReference type="PROSITE" id="PS51194">
    <property type="entry name" value="HELICASE_CTER"/>
    <property type="match status" value="1"/>
</dbReference>
<evidence type="ECO:0000256" key="10">
    <source>
        <dbReference type="HAMAP-Rule" id="MF_02206"/>
    </source>
</evidence>
<dbReference type="Gene3D" id="3.30.420.10">
    <property type="entry name" value="Ribonuclease H-like superfamily/Ribonuclease H"/>
    <property type="match status" value="1"/>
</dbReference>
<comment type="function">
    <text evidence="10 11">3'-5' exonuclease.</text>
</comment>
<keyword evidence="1" id="KW-0808">Transferase</keyword>
<dbReference type="PANTHER" id="PTHR30231:SF41">
    <property type="entry name" value="DNA POLYMERASE III SUBUNIT EPSILON"/>
    <property type="match status" value="1"/>
</dbReference>
<accession>A0A0E4CSQ2</accession>
<dbReference type="GO" id="GO:0005829">
    <property type="term" value="C:cytosol"/>
    <property type="evidence" value="ECO:0007669"/>
    <property type="project" value="TreeGrafter"/>
</dbReference>
<evidence type="ECO:0000259" key="14">
    <source>
        <dbReference type="PROSITE" id="PS51194"/>
    </source>
</evidence>
<keyword evidence="7 10" id="KW-0269">Exonuclease</keyword>
<evidence type="ECO:0000256" key="2">
    <source>
        <dbReference type="ARBA" id="ARBA00022695"/>
    </source>
</evidence>
<dbReference type="Pfam" id="PF00929">
    <property type="entry name" value="RNase_T"/>
    <property type="match status" value="1"/>
</dbReference>
<dbReference type="SMART" id="SM00491">
    <property type="entry name" value="HELICc2"/>
    <property type="match status" value="1"/>
</dbReference>
<dbReference type="InterPro" id="IPR027417">
    <property type="entry name" value="P-loop_NTPase"/>
</dbReference>
<gene>
    <name evidence="10 11" type="primary">dinG</name>
    <name evidence="15" type="ORF">BN1356_01241</name>
</gene>
<feature type="binding site" evidence="10">
    <location>
        <begin position="274"/>
        <end position="281"/>
    </location>
    <ligand>
        <name>ATP</name>
        <dbReference type="ChEBI" id="CHEBI:30616"/>
    </ligand>
</feature>
<evidence type="ECO:0000313" key="15">
    <source>
        <dbReference type="EMBL" id="CQR24889.1"/>
    </source>
</evidence>
<evidence type="ECO:0000256" key="8">
    <source>
        <dbReference type="ARBA" id="ARBA00022840"/>
    </source>
</evidence>
<dbReference type="AlphaFoldDB" id="A0A0E4CSQ2"/>
<evidence type="ECO:0000256" key="9">
    <source>
        <dbReference type="ARBA" id="ARBA00022932"/>
    </source>
</evidence>
<dbReference type="Gene3D" id="3.40.50.300">
    <property type="entry name" value="P-loop containing nucleotide triphosphate hydrolases"/>
    <property type="match status" value="2"/>
</dbReference>
<dbReference type="STRING" id="1608583.BN1356_01241"/>
<dbReference type="GO" id="GO:0004386">
    <property type="term" value="F:helicase activity"/>
    <property type="evidence" value="ECO:0007669"/>
    <property type="project" value="UniProtKB-KW"/>
</dbReference>
<dbReference type="Pfam" id="PF13307">
    <property type="entry name" value="Helicase_C_2"/>
    <property type="match status" value="1"/>
</dbReference>
<dbReference type="Proteomes" id="UP000198604">
    <property type="component" value="Unassembled WGS sequence"/>
</dbReference>
<organism evidence="15 16">
    <name type="scientific">Streptococcus varani</name>
    <dbReference type="NCBI Taxonomy" id="1608583"/>
    <lineage>
        <taxon>Bacteria</taxon>
        <taxon>Bacillati</taxon>
        <taxon>Bacillota</taxon>
        <taxon>Bacilli</taxon>
        <taxon>Lactobacillales</taxon>
        <taxon>Streptococcaceae</taxon>
        <taxon>Streptococcus</taxon>
    </lineage>
</organism>
<dbReference type="SMART" id="SM00479">
    <property type="entry name" value="EXOIII"/>
    <property type="match status" value="1"/>
</dbReference>
<protein>
    <recommendedName>
        <fullName evidence="10 11">3'-5' exonuclease DinG</fullName>
        <ecNumber evidence="10 11">3.1.-.-</ecNumber>
    </recommendedName>
</protein>
<keyword evidence="9" id="KW-0239">DNA-directed DNA polymerase</keyword>
<dbReference type="NCBIfam" id="NF005569">
    <property type="entry name" value="PRK07246.1"/>
    <property type="match status" value="1"/>
</dbReference>
<name>A0A0E4CSQ2_9STRE</name>
<dbReference type="GO" id="GO:0005524">
    <property type="term" value="F:ATP binding"/>
    <property type="evidence" value="ECO:0007669"/>
    <property type="project" value="UniProtKB-UniRule"/>
</dbReference>
<evidence type="ECO:0000259" key="13">
    <source>
        <dbReference type="PROSITE" id="PS51193"/>
    </source>
</evidence>
<dbReference type="PROSITE" id="PS51193">
    <property type="entry name" value="HELICASE_ATP_BIND_2"/>
    <property type="match status" value="1"/>
</dbReference>
<dbReference type="NCBIfam" id="TIGR00573">
    <property type="entry name" value="dnaq"/>
    <property type="match status" value="1"/>
</dbReference>
<keyword evidence="3" id="KW-0235">DNA replication</keyword>
<evidence type="ECO:0000256" key="4">
    <source>
        <dbReference type="ARBA" id="ARBA00022722"/>
    </source>
</evidence>
<evidence type="ECO:0000256" key="7">
    <source>
        <dbReference type="ARBA" id="ARBA00022839"/>
    </source>
</evidence>
<keyword evidence="16" id="KW-1185">Reference proteome</keyword>
<dbReference type="HAMAP" id="MF_02206">
    <property type="entry name" value="DinG_exonucl"/>
    <property type="match status" value="1"/>
</dbReference>
<evidence type="ECO:0000313" key="16">
    <source>
        <dbReference type="Proteomes" id="UP000198604"/>
    </source>
</evidence>